<evidence type="ECO:0000259" key="2">
    <source>
        <dbReference type="Pfam" id="PF03537"/>
    </source>
</evidence>
<keyword evidence="4" id="KW-1185">Reference proteome</keyword>
<dbReference type="InterPro" id="IPR013785">
    <property type="entry name" value="Aldolase_TIM"/>
</dbReference>
<dbReference type="Gene3D" id="3.20.20.70">
    <property type="entry name" value="Aldolase class I"/>
    <property type="match status" value="1"/>
</dbReference>
<organism evidence="3 4">
    <name type="scientific">Aureibaculum algae</name>
    <dbReference type="NCBI Taxonomy" id="2584122"/>
    <lineage>
        <taxon>Bacteria</taxon>
        <taxon>Pseudomonadati</taxon>
        <taxon>Bacteroidota</taxon>
        <taxon>Flavobacteriia</taxon>
        <taxon>Flavobacteriales</taxon>
        <taxon>Flavobacteriaceae</taxon>
        <taxon>Aureibaculum</taxon>
    </lineage>
</organism>
<protein>
    <recommendedName>
        <fullName evidence="2">Glycoside-hydrolase family GH114 TIM-barrel domain-containing protein</fullName>
    </recommendedName>
</protein>
<evidence type="ECO:0000313" key="4">
    <source>
        <dbReference type="Proteomes" id="UP000306229"/>
    </source>
</evidence>
<dbReference type="EMBL" id="CP040749">
    <property type="protein sequence ID" value="QCX40890.1"/>
    <property type="molecule type" value="Genomic_DNA"/>
</dbReference>
<proteinExistence type="predicted"/>
<accession>A0A5B7TWZ1</accession>
<dbReference type="Pfam" id="PF03537">
    <property type="entry name" value="Glyco_hydro_114"/>
    <property type="match status" value="1"/>
</dbReference>
<feature type="domain" description="Glycoside-hydrolase family GH114 TIM-barrel" evidence="2">
    <location>
        <begin position="49"/>
        <end position="234"/>
    </location>
</feature>
<dbReference type="PANTHER" id="PTHR35882">
    <property type="entry name" value="PELA"/>
    <property type="match status" value="1"/>
</dbReference>
<sequence>MHHIKIILIVTLMLSFINTKSMAQNKPKTLVCYGKIDHNKIKGYNLLVLEESHYTKEEVDILKSNNVKVIAYLSLAEINAHSKYYNYLKDYTLGKNSIWNSFHLDLTSLELKNRLHVIIDEILGKGFDGLFLDNIDNVCNFGPNPNFKEYLIELLKEIRNRNKDIFLIQNSGLEIIDKTYKYVNMVALESVITNYNFETNAYGLREKSETANRLSDLEVLIDKYTLKILLIEYANKSVLYNKTKKLLLKTGYDYFIGNIDLQTIPKF</sequence>
<dbReference type="SUPFAM" id="SSF51445">
    <property type="entry name" value="(Trans)glycosidases"/>
    <property type="match status" value="1"/>
</dbReference>
<dbReference type="KEGG" id="fbe:FF125_21480"/>
<dbReference type="InterPro" id="IPR004352">
    <property type="entry name" value="GH114_TIM-barrel"/>
</dbReference>
<dbReference type="InterPro" id="IPR017853">
    <property type="entry name" value="GH"/>
</dbReference>
<gene>
    <name evidence="3" type="ORF">FF125_21480</name>
</gene>
<dbReference type="AlphaFoldDB" id="A0A5B7TWZ1"/>
<evidence type="ECO:0000313" key="3">
    <source>
        <dbReference type="EMBL" id="QCX40890.1"/>
    </source>
</evidence>
<dbReference type="PANTHER" id="PTHR35882:SF2">
    <property type="entry name" value="PELA"/>
    <property type="match status" value="1"/>
</dbReference>
<reference evidence="3 4" key="1">
    <citation type="submission" date="2019-05" db="EMBL/GenBank/DDBJ databases">
        <title>Algicella ahnfeltiae gen. nov., sp. nov., a novel marine bacterium of the family Flavobacteriaceae isolated from a red alga.</title>
        <authorList>
            <person name="Nedashkovskaya O.I."/>
            <person name="Kukhlevskiy A.D."/>
            <person name="Kim S.-G."/>
            <person name="Zhukova N.V."/>
            <person name="Mikhailov V.V."/>
        </authorList>
    </citation>
    <scope>NUCLEOTIDE SEQUENCE [LARGE SCALE GENOMIC DNA]</scope>
    <source>
        <strain evidence="3 4">10Alg115</strain>
    </source>
</reference>
<evidence type="ECO:0000256" key="1">
    <source>
        <dbReference type="SAM" id="SignalP"/>
    </source>
</evidence>
<keyword evidence="1" id="KW-0732">Signal</keyword>
<feature type="chain" id="PRO_5022695056" description="Glycoside-hydrolase family GH114 TIM-barrel domain-containing protein" evidence="1">
    <location>
        <begin position="24"/>
        <end position="267"/>
    </location>
</feature>
<name>A0A5B7TWZ1_9FLAO</name>
<feature type="signal peptide" evidence="1">
    <location>
        <begin position="1"/>
        <end position="23"/>
    </location>
</feature>
<dbReference type="OrthoDB" id="10730at2"/>
<dbReference type="Proteomes" id="UP000306229">
    <property type="component" value="Chromosome"/>
</dbReference>